<keyword evidence="1" id="KW-0812">Transmembrane</keyword>
<dbReference type="EMBL" id="JRES01000291">
    <property type="protein sequence ID" value="KNC32687.1"/>
    <property type="molecule type" value="Genomic_DNA"/>
</dbReference>
<evidence type="ECO:0000256" key="1">
    <source>
        <dbReference type="SAM" id="Phobius"/>
    </source>
</evidence>
<reference evidence="2 3" key="1">
    <citation type="journal article" date="2015" name="Nat. Commun.">
        <title>Lucilia cuprina genome unlocks parasitic fly biology to underpin future interventions.</title>
        <authorList>
            <person name="Anstead C.A."/>
            <person name="Korhonen P.K."/>
            <person name="Young N.D."/>
            <person name="Hall R.S."/>
            <person name="Jex A.R."/>
            <person name="Murali S.C."/>
            <person name="Hughes D.S."/>
            <person name="Lee S.F."/>
            <person name="Perry T."/>
            <person name="Stroehlein A.J."/>
            <person name="Ansell B.R."/>
            <person name="Breugelmans B."/>
            <person name="Hofmann A."/>
            <person name="Qu J."/>
            <person name="Dugan S."/>
            <person name="Lee S.L."/>
            <person name="Chao H."/>
            <person name="Dinh H."/>
            <person name="Han Y."/>
            <person name="Doddapaneni H.V."/>
            <person name="Worley K.C."/>
            <person name="Muzny D.M."/>
            <person name="Ioannidis P."/>
            <person name="Waterhouse R.M."/>
            <person name="Zdobnov E.M."/>
            <person name="James P.J."/>
            <person name="Bagnall N.H."/>
            <person name="Kotze A.C."/>
            <person name="Gibbs R.A."/>
            <person name="Richards S."/>
            <person name="Batterham P."/>
            <person name="Gasser R.B."/>
        </authorList>
    </citation>
    <scope>NUCLEOTIDE SEQUENCE [LARGE SCALE GENOMIC DNA]</scope>
    <source>
        <strain evidence="2 3">LS</strain>
        <tissue evidence="2">Full body</tissue>
    </source>
</reference>
<organism evidence="2 3">
    <name type="scientific">Lucilia cuprina</name>
    <name type="common">Green bottle fly</name>
    <name type="synonym">Australian sheep blowfly</name>
    <dbReference type="NCBI Taxonomy" id="7375"/>
    <lineage>
        <taxon>Eukaryota</taxon>
        <taxon>Metazoa</taxon>
        <taxon>Ecdysozoa</taxon>
        <taxon>Arthropoda</taxon>
        <taxon>Hexapoda</taxon>
        <taxon>Insecta</taxon>
        <taxon>Pterygota</taxon>
        <taxon>Neoptera</taxon>
        <taxon>Endopterygota</taxon>
        <taxon>Diptera</taxon>
        <taxon>Brachycera</taxon>
        <taxon>Muscomorpha</taxon>
        <taxon>Oestroidea</taxon>
        <taxon>Calliphoridae</taxon>
        <taxon>Luciliinae</taxon>
        <taxon>Lucilia</taxon>
    </lineage>
</organism>
<proteinExistence type="predicted"/>
<evidence type="ECO:0000313" key="2">
    <source>
        <dbReference type="EMBL" id="KNC32687.1"/>
    </source>
</evidence>
<keyword evidence="1" id="KW-1133">Transmembrane helix</keyword>
<dbReference type="AlphaFoldDB" id="A0A0L0CKE2"/>
<comment type="caution">
    <text evidence="2">The sequence shown here is derived from an EMBL/GenBank/DDBJ whole genome shotgun (WGS) entry which is preliminary data.</text>
</comment>
<accession>A0A0L0CKE2</accession>
<gene>
    <name evidence="2" type="ORF">FF38_06729</name>
</gene>
<keyword evidence="1" id="KW-0472">Membrane</keyword>
<feature type="transmembrane region" description="Helical" evidence="1">
    <location>
        <begin position="6"/>
        <end position="28"/>
    </location>
</feature>
<name>A0A0L0CKE2_LUCCU</name>
<keyword evidence="3" id="KW-1185">Reference proteome</keyword>
<evidence type="ECO:0000313" key="3">
    <source>
        <dbReference type="Proteomes" id="UP000037069"/>
    </source>
</evidence>
<sequence length="102" mass="11834">MLLAITSVSLLYGVLLLLLPFVVPLVIYKTITIIRSTKNTQKNNDDNDNHHMFAVFKNECNANQVMEFLTIWNQKQFGYLPLFIQQSSILYPVQHHHTECVN</sequence>
<protein>
    <submittedName>
        <fullName evidence="2">Uncharacterized protein</fullName>
    </submittedName>
</protein>
<dbReference type="Proteomes" id="UP000037069">
    <property type="component" value="Unassembled WGS sequence"/>
</dbReference>